<dbReference type="SUPFAM" id="SSF46785">
    <property type="entry name" value="Winged helix' DNA-binding domain"/>
    <property type="match status" value="1"/>
</dbReference>
<dbReference type="SUPFAM" id="SSF51206">
    <property type="entry name" value="cAMP-binding domain-like"/>
    <property type="match status" value="1"/>
</dbReference>
<dbReference type="PROSITE" id="PS51063">
    <property type="entry name" value="HTH_CRP_2"/>
    <property type="match status" value="1"/>
</dbReference>
<dbReference type="OrthoDB" id="9776746at2"/>
<evidence type="ECO:0000259" key="5">
    <source>
        <dbReference type="PROSITE" id="PS51063"/>
    </source>
</evidence>
<name>A0A1R4H3X9_9GAMM</name>
<dbReference type="RefSeq" id="WP_087146331.1">
    <property type="nucleotide sequence ID" value="NZ_FUKJ01000109.1"/>
</dbReference>
<dbReference type="SMART" id="SM00419">
    <property type="entry name" value="HTH_CRP"/>
    <property type="match status" value="1"/>
</dbReference>
<dbReference type="Pfam" id="PF13545">
    <property type="entry name" value="HTH_Crp_2"/>
    <property type="match status" value="1"/>
</dbReference>
<dbReference type="InterPro" id="IPR036390">
    <property type="entry name" value="WH_DNA-bd_sf"/>
</dbReference>
<dbReference type="InterPro" id="IPR050397">
    <property type="entry name" value="Env_Response_Regulators"/>
</dbReference>
<dbReference type="InterPro" id="IPR000595">
    <property type="entry name" value="cNMP-bd_dom"/>
</dbReference>
<dbReference type="PROSITE" id="PS50042">
    <property type="entry name" value="CNMP_BINDING_3"/>
    <property type="match status" value="1"/>
</dbReference>
<evidence type="ECO:0000259" key="4">
    <source>
        <dbReference type="PROSITE" id="PS50042"/>
    </source>
</evidence>
<dbReference type="Gene3D" id="2.60.120.10">
    <property type="entry name" value="Jelly Rolls"/>
    <property type="match status" value="1"/>
</dbReference>
<protein>
    <submittedName>
        <fullName evidence="6">Transcriptional regulator, Crp/Fnr family</fullName>
    </submittedName>
</protein>
<dbReference type="PANTHER" id="PTHR24567">
    <property type="entry name" value="CRP FAMILY TRANSCRIPTIONAL REGULATORY PROTEIN"/>
    <property type="match status" value="1"/>
</dbReference>
<sequence>MKNNHDLWATHFPQFIENRDKGVDFLMDASSLVKLAAGRQLFYPGSLCENYLLVLEGAVKVQIMSESGREVLLYHVRSGDSCVLTTSCMLSGDCYPAEGITESEVTAFAMSSHAFYRCIEQSPFFREFVFKNFSSRLSKLIGRMEAVVFETIDQRICKNLLESGEKLMTKTHQELAYELGSAREVVSRHLKTFESYGWVKLKRGTIDIIDREALIKVCAKR</sequence>
<dbReference type="InterPro" id="IPR012318">
    <property type="entry name" value="HTH_CRP"/>
</dbReference>
<dbReference type="Proteomes" id="UP000195442">
    <property type="component" value="Unassembled WGS sequence"/>
</dbReference>
<dbReference type="CDD" id="cd00038">
    <property type="entry name" value="CAP_ED"/>
    <property type="match status" value="1"/>
</dbReference>
<keyword evidence="2" id="KW-0238">DNA-binding</keyword>
<gene>
    <name evidence="6" type="ORF">CRENPOLYSF2_1970008</name>
</gene>
<keyword evidence="3" id="KW-0804">Transcription</keyword>
<evidence type="ECO:0000256" key="1">
    <source>
        <dbReference type="ARBA" id="ARBA00023015"/>
    </source>
</evidence>
<proteinExistence type="predicted"/>
<dbReference type="PANTHER" id="PTHR24567:SF74">
    <property type="entry name" value="HTH-TYPE TRANSCRIPTIONAL REGULATOR ARCR"/>
    <property type="match status" value="1"/>
</dbReference>
<dbReference type="GO" id="GO:0003700">
    <property type="term" value="F:DNA-binding transcription factor activity"/>
    <property type="evidence" value="ECO:0007669"/>
    <property type="project" value="TreeGrafter"/>
</dbReference>
<dbReference type="GO" id="GO:0005829">
    <property type="term" value="C:cytosol"/>
    <property type="evidence" value="ECO:0007669"/>
    <property type="project" value="TreeGrafter"/>
</dbReference>
<evidence type="ECO:0000313" key="6">
    <source>
        <dbReference type="EMBL" id="SJM90968.1"/>
    </source>
</evidence>
<dbReference type="GO" id="GO:0003677">
    <property type="term" value="F:DNA binding"/>
    <property type="evidence" value="ECO:0007669"/>
    <property type="project" value="UniProtKB-KW"/>
</dbReference>
<feature type="domain" description="HTH crp-type" evidence="5">
    <location>
        <begin position="150"/>
        <end position="212"/>
    </location>
</feature>
<evidence type="ECO:0000256" key="3">
    <source>
        <dbReference type="ARBA" id="ARBA00023163"/>
    </source>
</evidence>
<dbReference type="InterPro" id="IPR014710">
    <property type="entry name" value="RmlC-like_jellyroll"/>
</dbReference>
<accession>A0A1R4H3X9</accession>
<keyword evidence="1" id="KW-0805">Transcription regulation</keyword>
<dbReference type="AlphaFoldDB" id="A0A1R4H3X9"/>
<dbReference type="Gene3D" id="1.10.10.10">
    <property type="entry name" value="Winged helix-like DNA-binding domain superfamily/Winged helix DNA-binding domain"/>
    <property type="match status" value="1"/>
</dbReference>
<feature type="domain" description="Cyclic nucleotide-binding" evidence="4">
    <location>
        <begin position="26"/>
        <end position="136"/>
    </location>
</feature>
<evidence type="ECO:0000313" key="7">
    <source>
        <dbReference type="Proteomes" id="UP000195442"/>
    </source>
</evidence>
<evidence type="ECO:0000256" key="2">
    <source>
        <dbReference type="ARBA" id="ARBA00023125"/>
    </source>
</evidence>
<dbReference type="InterPro" id="IPR018490">
    <property type="entry name" value="cNMP-bd_dom_sf"/>
</dbReference>
<organism evidence="6 7">
    <name type="scientific">Crenothrix polyspora</name>
    <dbReference type="NCBI Taxonomy" id="360316"/>
    <lineage>
        <taxon>Bacteria</taxon>
        <taxon>Pseudomonadati</taxon>
        <taxon>Pseudomonadota</taxon>
        <taxon>Gammaproteobacteria</taxon>
        <taxon>Methylococcales</taxon>
        <taxon>Crenotrichaceae</taxon>
        <taxon>Crenothrix</taxon>
    </lineage>
</organism>
<reference evidence="7" key="1">
    <citation type="submission" date="2017-02" db="EMBL/GenBank/DDBJ databases">
        <authorList>
            <person name="Daims H."/>
        </authorList>
    </citation>
    <scope>NUCLEOTIDE SEQUENCE [LARGE SCALE GENOMIC DNA]</scope>
</reference>
<dbReference type="EMBL" id="FUKJ01000109">
    <property type="protein sequence ID" value="SJM90968.1"/>
    <property type="molecule type" value="Genomic_DNA"/>
</dbReference>
<keyword evidence="7" id="KW-1185">Reference proteome</keyword>
<dbReference type="InterPro" id="IPR036388">
    <property type="entry name" value="WH-like_DNA-bd_sf"/>
</dbReference>
<dbReference type="Pfam" id="PF00027">
    <property type="entry name" value="cNMP_binding"/>
    <property type="match status" value="1"/>
</dbReference>